<protein>
    <submittedName>
        <fullName evidence="3">S8 family serine peptidase</fullName>
    </submittedName>
</protein>
<feature type="non-terminal residue" evidence="3">
    <location>
        <position position="80"/>
    </location>
</feature>
<proteinExistence type="inferred from homology"/>
<reference evidence="4" key="1">
    <citation type="submission" date="2023-07" db="EMBL/GenBank/DDBJ databases">
        <title>Shewanella mangrovi sp. nov., an acetaldehyde- degrading bacterium isolated from mangrove sediment.</title>
        <authorList>
            <person name="Liu Y."/>
        </authorList>
    </citation>
    <scope>NUCLEOTIDE SEQUENCE [LARGE SCALE GENOMIC DNA]</scope>
    <source>
        <strain evidence="4">C32</strain>
    </source>
</reference>
<accession>A0ABT2FRW9</accession>
<keyword evidence="4" id="KW-1185">Reference proteome</keyword>
<dbReference type="PROSITE" id="PS51892">
    <property type="entry name" value="SUBTILASE"/>
    <property type="match status" value="1"/>
</dbReference>
<dbReference type="Proteomes" id="UP001201549">
    <property type="component" value="Unassembled WGS sequence"/>
</dbReference>
<dbReference type="EMBL" id="JAKOGG010000702">
    <property type="protein sequence ID" value="MCS4559074.1"/>
    <property type="molecule type" value="Genomic_DNA"/>
</dbReference>
<name>A0ABT2FRW9_9GAMM</name>
<evidence type="ECO:0000313" key="3">
    <source>
        <dbReference type="EMBL" id="MCS4559074.1"/>
    </source>
</evidence>
<comment type="similarity">
    <text evidence="1">Belongs to the peptidase S8 family.</text>
</comment>
<dbReference type="SUPFAM" id="SSF52743">
    <property type="entry name" value="Subtilisin-like"/>
    <property type="match status" value="1"/>
</dbReference>
<dbReference type="InterPro" id="IPR036852">
    <property type="entry name" value="Peptidase_S8/S53_dom_sf"/>
</dbReference>
<dbReference type="RefSeq" id="WP_238898992.1">
    <property type="nucleotide sequence ID" value="NZ_JAKOGG010000702.1"/>
</dbReference>
<comment type="caution">
    <text evidence="3">The sequence shown here is derived from an EMBL/GenBank/DDBJ whole genome shotgun (WGS) entry which is preliminary data.</text>
</comment>
<feature type="domain" description="Peptidase S8/S53" evidence="2">
    <location>
        <begin position="1"/>
        <end position="48"/>
    </location>
</feature>
<evidence type="ECO:0000259" key="2">
    <source>
        <dbReference type="Pfam" id="PF00082"/>
    </source>
</evidence>
<evidence type="ECO:0000313" key="4">
    <source>
        <dbReference type="Proteomes" id="UP001201549"/>
    </source>
</evidence>
<comment type="caution">
    <text evidence="1">Lacks conserved residue(s) required for the propagation of feature annotation.</text>
</comment>
<gene>
    <name evidence="3" type="ORF">L9G74_21885</name>
</gene>
<dbReference type="Pfam" id="PF00082">
    <property type="entry name" value="Peptidase_S8"/>
    <property type="match status" value="1"/>
</dbReference>
<dbReference type="Gene3D" id="3.40.50.200">
    <property type="entry name" value="Peptidase S8/S53 domain"/>
    <property type="match status" value="1"/>
</dbReference>
<organism evidence="3 4">
    <name type="scientific">Shewanella electrica</name>
    <dbReference type="NCBI Taxonomy" id="515560"/>
    <lineage>
        <taxon>Bacteria</taxon>
        <taxon>Pseudomonadati</taxon>
        <taxon>Pseudomonadota</taxon>
        <taxon>Gammaproteobacteria</taxon>
        <taxon>Alteromonadales</taxon>
        <taxon>Shewanellaceae</taxon>
        <taxon>Shewanella</taxon>
    </lineage>
</organism>
<feature type="non-terminal residue" evidence="3">
    <location>
        <position position="1"/>
    </location>
</feature>
<sequence>MASPHVAAMAALIRSQNPDLTNKQVMDIMRSSTVDLGPKGKDKYYGYGLIDIYKALQAAGTTEAPLQFWPQHVQKKVESV</sequence>
<evidence type="ECO:0000256" key="1">
    <source>
        <dbReference type="PROSITE-ProRule" id="PRU01240"/>
    </source>
</evidence>
<dbReference type="InterPro" id="IPR000209">
    <property type="entry name" value="Peptidase_S8/S53_dom"/>
</dbReference>